<dbReference type="Proteomes" id="UP000019140">
    <property type="component" value="Unassembled WGS sequence"/>
</dbReference>
<evidence type="ECO:0000313" key="17">
    <source>
        <dbReference type="Proteomes" id="UP000019140"/>
    </source>
</evidence>
<dbReference type="GO" id="GO:0046872">
    <property type="term" value="F:metal ion binding"/>
    <property type="evidence" value="ECO:0007669"/>
    <property type="project" value="UniProtKB-KW"/>
</dbReference>
<dbReference type="Pfam" id="PF01326">
    <property type="entry name" value="PPDK_N"/>
    <property type="match status" value="2"/>
</dbReference>
<dbReference type="Gene3D" id="1.10.189.10">
    <property type="entry name" value="Pyruvate Phosphate Dikinase, domain 2"/>
    <property type="match status" value="1"/>
</dbReference>
<evidence type="ECO:0000256" key="4">
    <source>
        <dbReference type="ARBA" id="ARBA00011994"/>
    </source>
</evidence>
<dbReference type="GO" id="GO:0016301">
    <property type="term" value="F:kinase activity"/>
    <property type="evidence" value="ECO:0007669"/>
    <property type="project" value="UniProtKB-KW"/>
</dbReference>
<dbReference type="Pfam" id="PF00391">
    <property type="entry name" value="PEP-utilizers"/>
    <property type="match status" value="1"/>
</dbReference>
<dbReference type="Gene3D" id="1.20.80.30">
    <property type="match status" value="1"/>
</dbReference>
<dbReference type="SUPFAM" id="SSF52009">
    <property type="entry name" value="Phosphohistidine domain"/>
    <property type="match status" value="1"/>
</dbReference>
<evidence type="ECO:0000256" key="1">
    <source>
        <dbReference type="ARBA" id="ARBA00001946"/>
    </source>
</evidence>
<dbReference type="InterPro" id="IPR018274">
    <property type="entry name" value="PEP_util_AS"/>
</dbReference>
<dbReference type="InterPro" id="IPR010121">
    <property type="entry name" value="Pyruvate_phosphate_dikinase"/>
</dbReference>
<evidence type="ECO:0000256" key="5">
    <source>
        <dbReference type="ARBA" id="ARBA00020138"/>
    </source>
</evidence>
<protein>
    <recommendedName>
        <fullName evidence="5">Pyruvate, phosphate dikinase</fullName>
        <ecNumber evidence="4">2.7.9.1</ecNumber>
    </recommendedName>
    <alternativeName>
        <fullName evidence="12">Pyruvate, orthophosphate dikinase</fullName>
    </alternativeName>
</protein>
<keyword evidence="8" id="KW-0547">Nucleotide-binding</keyword>
<comment type="cofactor">
    <cofactor evidence="1">
        <name>Mg(2+)</name>
        <dbReference type="ChEBI" id="CHEBI:18420"/>
    </cofactor>
</comment>
<dbReference type="InterPro" id="IPR040442">
    <property type="entry name" value="Pyrv_kinase-like_dom_sf"/>
</dbReference>
<dbReference type="NCBIfam" id="NF004531">
    <property type="entry name" value="PRK05878.1"/>
    <property type="match status" value="1"/>
</dbReference>
<dbReference type="PROSITE" id="PS00370">
    <property type="entry name" value="PEP_ENZYMES_PHOS_SITE"/>
    <property type="match status" value="1"/>
</dbReference>
<dbReference type="Pfam" id="PF02896">
    <property type="entry name" value="PEP-utilizers_C"/>
    <property type="match status" value="1"/>
</dbReference>
<keyword evidence="9" id="KW-0418">Kinase</keyword>
<evidence type="ECO:0000256" key="12">
    <source>
        <dbReference type="ARBA" id="ARBA00032883"/>
    </source>
</evidence>
<dbReference type="Gene3D" id="3.50.30.10">
    <property type="entry name" value="Phosphohistidine domain"/>
    <property type="match status" value="1"/>
</dbReference>
<name>W4LBM4_9BACT</name>
<evidence type="ECO:0000256" key="11">
    <source>
        <dbReference type="ARBA" id="ARBA00022842"/>
    </source>
</evidence>
<dbReference type="Gene3D" id="3.30.1490.20">
    <property type="entry name" value="ATP-grasp fold, A domain"/>
    <property type="match status" value="1"/>
</dbReference>
<evidence type="ECO:0000259" key="15">
    <source>
        <dbReference type="Pfam" id="PF02896"/>
    </source>
</evidence>
<reference evidence="16 17" key="1">
    <citation type="journal article" date="2014" name="Nature">
        <title>An environmental bacterial taxon with a large and distinct metabolic repertoire.</title>
        <authorList>
            <person name="Wilson M.C."/>
            <person name="Mori T."/>
            <person name="Ruckert C."/>
            <person name="Uria A.R."/>
            <person name="Helf M.J."/>
            <person name="Takada K."/>
            <person name="Gernert C."/>
            <person name="Steffens U.A."/>
            <person name="Heycke N."/>
            <person name="Schmitt S."/>
            <person name="Rinke C."/>
            <person name="Helfrich E.J."/>
            <person name="Brachmann A.O."/>
            <person name="Gurgui C."/>
            <person name="Wakimoto T."/>
            <person name="Kracht M."/>
            <person name="Crusemann M."/>
            <person name="Hentschel U."/>
            <person name="Abe I."/>
            <person name="Matsunaga S."/>
            <person name="Kalinowski J."/>
            <person name="Takeyama H."/>
            <person name="Piel J."/>
        </authorList>
    </citation>
    <scope>NUCLEOTIDE SEQUENCE [LARGE SCALE GENOMIC DNA]</scope>
    <source>
        <strain evidence="17">TSY2</strain>
    </source>
</reference>
<keyword evidence="17" id="KW-1185">Reference proteome</keyword>
<feature type="domain" description="Pyruvate phosphate dikinase AMP/ATP-binding" evidence="14">
    <location>
        <begin position="64"/>
        <end position="294"/>
    </location>
</feature>
<gene>
    <name evidence="16" type="ORF">ETSY2_48350</name>
</gene>
<evidence type="ECO:0000256" key="2">
    <source>
        <dbReference type="ARBA" id="ARBA00003144"/>
    </source>
</evidence>
<dbReference type="HOGENOM" id="CLU_015345_2_0_7"/>
<keyword evidence="6" id="KW-0808">Transferase</keyword>
<dbReference type="GO" id="GO:0050242">
    <property type="term" value="F:pyruvate, phosphate dikinase activity"/>
    <property type="evidence" value="ECO:0007669"/>
    <property type="project" value="UniProtKB-EC"/>
</dbReference>
<evidence type="ECO:0000256" key="8">
    <source>
        <dbReference type="ARBA" id="ARBA00022741"/>
    </source>
</evidence>
<feature type="domain" description="PEP-utilising enzyme mobile" evidence="13">
    <location>
        <begin position="425"/>
        <end position="506"/>
    </location>
</feature>
<dbReference type="NCBIfam" id="TIGR01828">
    <property type="entry name" value="pyru_phos_dikin"/>
    <property type="match status" value="1"/>
</dbReference>
<dbReference type="InterPro" id="IPR002192">
    <property type="entry name" value="PPDK_AMP/ATP-bd"/>
</dbReference>
<accession>W4LBM4</accession>
<keyword evidence="11" id="KW-0460">Magnesium</keyword>
<sequence>MSGKKYVYLFADGCAEGQGAWRDLLGGKGAGLAEMTNLGIRVPPGFTISTEACLAYYAAGNRYPDGLQDQILTTLHKVEASAGSVFGDREQPLLLSVRSGAPISMPGMMDTVLNIGLNDQTVEGLIKTSNDPRFAYDAYRRFVTMFGNVVMGVPHEAFEALLEEAKRQERVQNDSDLSAEALRTLVEPMKTMVQERTGRAFPNRPRDQLRMSIEAVFASWYNDRAVVYRRLNNIPETLGTGVNVQTMVFGNRGADSGTGVAFTRDPSTGEKYLFGEYLANAQGEDVVAGIRDPQPLGSLQQLMPEVYAQLAQVGETLEQHFRDVQDIEFTIQNGRLYLLQTRSGKRTAPAAVRIAVDMVHEGLLDEREAVMRVAPEQIDQLLHPMIDPMAEKTVLASGLPASPGAASGRVVFTAEEAVRRQEGGERVLLVRNETSPEDIRGMHAAQGILTARGGMTSHAAVVARGMGRSCVVGCRELAINESSGYCHIGQAEVRAGDFLTIDGASGQVIRGQAPLVEADLGGDFAELMAWADKYRRLGVRCNADTPEDAEIARRFGAEGVGLCRTEHMFFAEDRIMAVRQMIVADEPEPRQEALAQILPMQKSDFKGMFRIMDGLPVTVRLLDPPLHEFLPHALEEIGELAAYMRR</sequence>
<dbReference type="InterPro" id="IPR008279">
    <property type="entry name" value="PEP-util_enz_mobile_dom"/>
</dbReference>
<evidence type="ECO:0000256" key="9">
    <source>
        <dbReference type="ARBA" id="ARBA00022777"/>
    </source>
</evidence>
<dbReference type="GO" id="GO:0005524">
    <property type="term" value="F:ATP binding"/>
    <property type="evidence" value="ECO:0007669"/>
    <property type="project" value="UniProtKB-KW"/>
</dbReference>
<evidence type="ECO:0000256" key="6">
    <source>
        <dbReference type="ARBA" id="ARBA00022679"/>
    </source>
</evidence>
<dbReference type="InterPro" id="IPR036637">
    <property type="entry name" value="Phosphohistidine_dom_sf"/>
</dbReference>
<dbReference type="AlphaFoldDB" id="W4LBM4"/>
<feature type="non-terminal residue" evidence="16">
    <location>
        <position position="646"/>
    </location>
</feature>
<evidence type="ECO:0000259" key="14">
    <source>
        <dbReference type="Pfam" id="PF01326"/>
    </source>
</evidence>
<keyword evidence="7" id="KW-0479">Metal-binding</keyword>
<feature type="domain" description="Pyruvate phosphate dikinase AMP/ATP-binding" evidence="14">
    <location>
        <begin position="304"/>
        <end position="360"/>
    </location>
</feature>
<dbReference type="EC" id="2.7.9.1" evidence="4"/>
<dbReference type="SUPFAM" id="SSF51621">
    <property type="entry name" value="Phosphoenolpyruvate/pyruvate domain"/>
    <property type="match status" value="1"/>
</dbReference>
<comment type="function">
    <text evidence="2">Catalyzes the reversible phosphorylation of pyruvate and phosphate.</text>
</comment>
<dbReference type="InterPro" id="IPR000121">
    <property type="entry name" value="PEP_util_C"/>
</dbReference>
<evidence type="ECO:0000256" key="10">
    <source>
        <dbReference type="ARBA" id="ARBA00022840"/>
    </source>
</evidence>
<dbReference type="InterPro" id="IPR013815">
    <property type="entry name" value="ATP_grasp_subdomain_1"/>
</dbReference>
<dbReference type="Gene3D" id="3.20.20.60">
    <property type="entry name" value="Phosphoenolpyruvate-binding domains"/>
    <property type="match status" value="1"/>
</dbReference>
<dbReference type="Gene3D" id="3.30.470.20">
    <property type="entry name" value="ATP-grasp fold, B domain"/>
    <property type="match status" value="1"/>
</dbReference>
<comment type="similarity">
    <text evidence="3">Belongs to the PEP-utilizing enzyme family.</text>
</comment>
<evidence type="ECO:0000259" key="13">
    <source>
        <dbReference type="Pfam" id="PF00391"/>
    </source>
</evidence>
<evidence type="ECO:0000313" key="16">
    <source>
        <dbReference type="EMBL" id="ETW95294.1"/>
    </source>
</evidence>
<dbReference type="EMBL" id="AZHX01002333">
    <property type="protein sequence ID" value="ETW95294.1"/>
    <property type="molecule type" value="Genomic_DNA"/>
</dbReference>
<evidence type="ECO:0000256" key="3">
    <source>
        <dbReference type="ARBA" id="ARBA00007837"/>
    </source>
</evidence>
<proteinExistence type="inferred from homology"/>
<comment type="caution">
    <text evidence="16">The sequence shown here is derived from an EMBL/GenBank/DDBJ whole genome shotgun (WGS) entry which is preliminary data.</text>
</comment>
<dbReference type="InterPro" id="IPR015813">
    <property type="entry name" value="Pyrv/PenolPyrv_kinase-like_dom"/>
</dbReference>
<organism evidence="16 17">
    <name type="scientific">Candidatus Entotheonella gemina</name>
    <dbReference type="NCBI Taxonomy" id="1429439"/>
    <lineage>
        <taxon>Bacteria</taxon>
        <taxon>Pseudomonadati</taxon>
        <taxon>Nitrospinota/Tectimicrobiota group</taxon>
        <taxon>Candidatus Tectimicrobiota</taxon>
        <taxon>Candidatus Entotheonellia</taxon>
        <taxon>Candidatus Entotheonellales</taxon>
        <taxon>Candidatus Entotheonellaceae</taxon>
        <taxon>Candidatus Entotheonella</taxon>
    </lineage>
</organism>
<dbReference type="PANTHER" id="PTHR22931:SF9">
    <property type="entry name" value="PYRUVATE, PHOSPHATE DIKINASE 1, CHLOROPLASTIC"/>
    <property type="match status" value="1"/>
</dbReference>
<evidence type="ECO:0000256" key="7">
    <source>
        <dbReference type="ARBA" id="ARBA00022723"/>
    </source>
</evidence>
<feature type="domain" description="PEP-utilising enzyme C-terminal" evidence="15">
    <location>
        <begin position="522"/>
        <end position="633"/>
    </location>
</feature>
<dbReference type="PANTHER" id="PTHR22931">
    <property type="entry name" value="PHOSPHOENOLPYRUVATE DIKINASE-RELATED"/>
    <property type="match status" value="1"/>
</dbReference>
<dbReference type="SUPFAM" id="SSF56059">
    <property type="entry name" value="Glutathione synthetase ATP-binding domain-like"/>
    <property type="match status" value="1"/>
</dbReference>
<keyword evidence="10" id="KW-0067">ATP-binding</keyword>